<keyword evidence="3" id="KW-1185">Reference proteome</keyword>
<name>A0A1I1VY30_9GAMM</name>
<accession>A0A1I1VY30</accession>
<feature type="region of interest" description="Disordered" evidence="1">
    <location>
        <begin position="23"/>
        <end position="61"/>
    </location>
</feature>
<protein>
    <submittedName>
        <fullName evidence="2">Uncharacterized protein</fullName>
    </submittedName>
</protein>
<dbReference type="Proteomes" id="UP000198611">
    <property type="component" value="Unassembled WGS sequence"/>
</dbReference>
<dbReference type="EMBL" id="FOMJ01000011">
    <property type="protein sequence ID" value="SFD87877.1"/>
    <property type="molecule type" value="Genomic_DNA"/>
</dbReference>
<gene>
    <name evidence="2" type="ORF">SAMN05660831_02508</name>
</gene>
<reference evidence="2 3" key="1">
    <citation type="submission" date="2016-10" db="EMBL/GenBank/DDBJ databases">
        <authorList>
            <person name="de Groot N.N."/>
        </authorList>
    </citation>
    <scope>NUCLEOTIDE SEQUENCE [LARGE SCALE GENOMIC DNA]</scope>
    <source>
        <strain evidence="2 3">HL3</strain>
    </source>
</reference>
<evidence type="ECO:0000313" key="3">
    <source>
        <dbReference type="Proteomes" id="UP000198611"/>
    </source>
</evidence>
<proteinExistence type="predicted"/>
<feature type="compositionally biased region" description="Basic and acidic residues" evidence="1">
    <location>
        <begin position="43"/>
        <end position="53"/>
    </location>
</feature>
<feature type="compositionally biased region" description="Basic residues" evidence="1">
    <location>
        <begin position="26"/>
        <end position="42"/>
    </location>
</feature>
<evidence type="ECO:0000313" key="2">
    <source>
        <dbReference type="EMBL" id="SFD87877.1"/>
    </source>
</evidence>
<dbReference type="OrthoDB" id="1420066at2"/>
<dbReference type="RefSeq" id="WP_143613282.1">
    <property type="nucleotide sequence ID" value="NZ_FOMJ01000011.1"/>
</dbReference>
<dbReference type="AlphaFoldDB" id="A0A1I1VY30"/>
<sequence length="436" mass="50617">MKKEGWPDRLLSIKRYKALKKEWRKENKKKRQKRRRNLSRKPRILDRFYDPDRQRKRGSKSDINIKVPPVFSIIDNPEKSLEVVYELANEYISNSVREITIDHSRMQEVDLAAEAVLDRVAKEIKTGSSFKRKKTKFYGHYPDDKNLKRFIKGVGIVKTLDLQHERLPQKEESDLRVFSRTGRKFDNDLNPKDSDYIERVGTEFVDHINDCLKDHGTMLAPGAKQRLSEYTGEIIKNAVEHGGEHDWAIYGYLDKNHPDHICEITIFNLGKTFSRSFLELDEASVSWQEVKPYIEEHEKKGFLGRDWKVSDLLTLVSLQGHVSSKHEDKRSDRGQGTVELIEVFQNLHEECMKEGSSSSSAKMALVSGSTHIYFDGKYRMKEDAHGRSVIAFNERNDLTQEPDKNYISTMKNINFPGSIISIKFPMVYSGSERESI</sequence>
<organism evidence="2 3">
    <name type="scientific">Thiohalospira halophila DSM 15071</name>
    <dbReference type="NCBI Taxonomy" id="1123397"/>
    <lineage>
        <taxon>Bacteria</taxon>
        <taxon>Pseudomonadati</taxon>
        <taxon>Pseudomonadota</taxon>
        <taxon>Gammaproteobacteria</taxon>
        <taxon>Thiohalospirales</taxon>
        <taxon>Thiohalospiraceae</taxon>
        <taxon>Thiohalospira</taxon>
    </lineage>
</organism>
<dbReference type="STRING" id="1123397.SAMN05660831_02508"/>
<evidence type="ECO:0000256" key="1">
    <source>
        <dbReference type="SAM" id="MobiDB-lite"/>
    </source>
</evidence>